<comment type="caution">
    <text evidence="1">The sequence shown here is derived from an EMBL/GenBank/DDBJ whole genome shotgun (WGS) entry which is preliminary data.</text>
</comment>
<name>A0A8B4S2P9_COMTE</name>
<accession>A0A8B4S2P9</accession>
<keyword evidence="2" id="KW-1185">Reference proteome</keyword>
<reference evidence="1 2" key="1">
    <citation type="submission" date="2018-06" db="EMBL/GenBank/DDBJ databases">
        <authorList>
            <consortium name="Pathogen Informatics"/>
            <person name="Doyle S."/>
        </authorList>
    </citation>
    <scope>NUCLEOTIDE SEQUENCE [LARGE SCALE GENOMIC DNA]</scope>
    <source>
        <strain evidence="1 2">NCTC10698</strain>
    </source>
</reference>
<dbReference type="AlphaFoldDB" id="A0A8B4S2P9"/>
<protein>
    <submittedName>
        <fullName evidence="1">Uncharacterized protein</fullName>
    </submittedName>
</protein>
<evidence type="ECO:0000313" key="1">
    <source>
        <dbReference type="EMBL" id="SUY78077.1"/>
    </source>
</evidence>
<evidence type="ECO:0000313" key="2">
    <source>
        <dbReference type="Proteomes" id="UP000255070"/>
    </source>
</evidence>
<organism evidence="1 2">
    <name type="scientific">Comamonas testosteroni</name>
    <name type="common">Pseudomonas testosteroni</name>
    <dbReference type="NCBI Taxonomy" id="285"/>
    <lineage>
        <taxon>Bacteria</taxon>
        <taxon>Pseudomonadati</taxon>
        <taxon>Pseudomonadota</taxon>
        <taxon>Betaproteobacteria</taxon>
        <taxon>Burkholderiales</taxon>
        <taxon>Comamonadaceae</taxon>
        <taxon>Comamonas</taxon>
    </lineage>
</organism>
<gene>
    <name evidence="1" type="ORF">NCTC10698_02987</name>
</gene>
<dbReference type="Proteomes" id="UP000255070">
    <property type="component" value="Unassembled WGS sequence"/>
</dbReference>
<sequence>MNTRPYPYSVSNPNGFGIASPSRPLIRIYGVIRRVDSYAWPEKHIVANENAATVQHYAIEICVEVIAYVYVLPKLTAKSRFKVNIQTNGAQQPTQNVFSLRSRL</sequence>
<dbReference type="EMBL" id="UFXL01000001">
    <property type="protein sequence ID" value="SUY78077.1"/>
    <property type="molecule type" value="Genomic_DNA"/>
</dbReference>
<proteinExistence type="predicted"/>